<dbReference type="PANTHER" id="PTHR32027:SF0">
    <property type="entry name" value="CYTOSINE DEAMINASE"/>
    <property type="match status" value="1"/>
</dbReference>
<evidence type="ECO:0000259" key="3">
    <source>
        <dbReference type="Pfam" id="PF07969"/>
    </source>
</evidence>
<dbReference type="KEGG" id="bda:FSZ17_07190"/>
<evidence type="ECO:0000256" key="2">
    <source>
        <dbReference type="ARBA" id="ARBA00022801"/>
    </source>
</evidence>
<dbReference type="SUPFAM" id="SSF51556">
    <property type="entry name" value="Metallo-dependent hydrolases"/>
    <property type="match status" value="1"/>
</dbReference>
<accession>A0A5B8Z6N2</accession>
<evidence type="ECO:0000313" key="5">
    <source>
        <dbReference type="Proteomes" id="UP000321555"/>
    </source>
</evidence>
<dbReference type="OrthoDB" id="9815027at2"/>
<dbReference type="FunFam" id="3.20.20.140:FF:000019">
    <property type="entry name" value="Cytosine deaminase"/>
    <property type="match status" value="1"/>
</dbReference>
<proteinExistence type="predicted"/>
<gene>
    <name evidence="4" type="ORF">FSZ17_07190</name>
</gene>
<dbReference type="GO" id="GO:0016814">
    <property type="term" value="F:hydrolase activity, acting on carbon-nitrogen (but not peptide) bonds, in cyclic amidines"/>
    <property type="evidence" value="ECO:0007669"/>
    <property type="project" value="UniProtKB-ARBA"/>
</dbReference>
<keyword evidence="5" id="KW-1185">Reference proteome</keyword>
<dbReference type="InterPro" id="IPR032466">
    <property type="entry name" value="Metal_Hydrolase"/>
</dbReference>
<dbReference type="InterPro" id="IPR052349">
    <property type="entry name" value="Metallo-hydrolase_Enzymes"/>
</dbReference>
<dbReference type="RefSeq" id="WP_057774751.1">
    <property type="nucleotide sequence ID" value="NZ_CP042593.1"/>
</dbReference>
<dbReference type="AlphaFoldDB" id="A0A5B8Z6N2"/>
<dbReference type="InterPro" id="IPR013108">
    <property type="entry name" value="Amidohydro_3"/>
</dbReference>
<keyword evidence="2 4" id="KW-0378">Hydrolase</keyword>
<dbReference type="PANTHER" id="PTHR32027">
    <property type="entry name" value="CYTOSINE DEAMINASE"/>
    <property type="match status" value="1"/>
</dbReference>
<dbReference type="Pfam" id="PF07969">
    <property type="entry name" value="Amidohydro_3"/>
    <property type="match status" value="1"/>
</dbReference>
<dbReference type="EMBL" id="CP042593">
    <property type="protein sequence ID" value="QED47046.1"/>
    <property type="molecule type" value="Genomic_DNA"/>
</dbReference>
<dbReference type="STRING" id="1742359.GCA_001439625_04028"/>
<reference evidence="5" key="1">
    <citation type="submission" date="2019-08" db="EMBL/GenBank/DDBJ databases">
        <authorList>
            <person name="Zheng X."/>
        </authorList>
    </citation>
    <scope>NUCLEOTIDE SEQUENCE [LARGE SCALE GENOMIC DNA]</scope>
    <source>
        <strain evidence="5">FJAT-25496</strain>
    </source>
</reference>
<dbReference type="Proteomes" id="UP000321555">
    <property type="component" value="Chromosome"/>
</dbReference>
<protein>
    <submittedName>
        <fullName evidence="4">Amidohydrolase family protein</fullName>
    </submittedName>
</protein>
<dbReference type="GO" id="GO:0019239">
    <property type="term" value="F:deaminase activity"/>
    <property type="evidence" value="ECO:0007669"/>
    <property type="project" value="UniProtKB-ARBA"/>
</dbReference>
<dbReference type="GO" id="GO:0046872">
    <property type="term" value="F:metal ion binding"/>
    <property type="evidence" value="ECO:0007669"/>
    <property type="project" value="UniProtKB-KW"/>
</dbReference>
<evidence type="ECO:0000313" key="4">
    <source>
        <dbReference type="EMBL" id="QED47046.1"/>
    </source>
</evidence>
<dbReference type="InterPro" id="IPR011059">
    <property type="entry name" value="Metal-dep_hydrolase_composite"/>
</dbReference>
<keyword evidence="1" id="KW-0479">Metal-binding</keyword>
<feature type="domain" description="Amidohydrolase 3" evidence="3">
    <location>
        <begin position="113"/>
        <end position="407"/>
    </location>
</feature>
<dbReference type="CDD" id="cd01293">
    <property type="entry name" value="Bact_CD"/>
    <property type="match status" value="1"/>
</dbReference>
<name>A0A5B8Z6N2_CYTDA</name>
<dbReference type="Gene3D" id="3.20.20.140">
    <property type="entry name" value="Metal-dependent hydrolases"/>
    <property type="match status" value="1"/>
</dbReference>
<organism evidence="4 5">
    <name type="scientific">Cytobacillus dafuensis</name>
    <name type="common">Bacillus dafuensis</name>
    <dbReference type="NCBI Taxonomy" id="1742359"/>
    <lineage>
        <taxon>Bacteria</taxon>
        <taxon>Bacillati</taxon>
        <taxon>Bacillota</taxon>
        <taxon>Bacilli</taxon>
        <taxon>Bacillales</taxon>
        <taxon>Bacillaceae</taxon>
        <taxon>Cytobacillus</taxon>
    </lineage>
</organism>
<evidence type="ECO:0000256" key="1">
    <source>
        <dbReference type="ARBA" id="ARBA00022723"/>
    </source>
</evidence>
<dbReference type="Gene3D" id="2.30.40.10">
    <property type="entry name" value="Urease, subunit C, domain 1"/>
    <property type="match status" value="1"/>
</dbReference>
<sequence length="451" mass="51280">MIHLINVRFPFMSDSLFYNISIQNGKIKNIKAQQSYDFDETATSIESKLFINEINSLNRKGHKVDVCGRVVLPAFVDSHMHLDKAFSLAFAPNQSGTLIEAIQSYHSAMPFLSFENMKQRMFRTVLQALSFGTTTIRTHIDFDTKADKEVVFRGFQAALEVKEKLRNFIDIQIFPMCPFYELENSDLEMLDEAMLMGADGIGGAPHLASEPHKNIENIFKLAMKHNKVIDLHTDESDNPNVKTIKTIIEQLEKNDFNNRVVVDHLCSLSAMEDREAHEIINNLVKSEISVITLPASNMYLQGRSDRGLVRRGITRIRELYNSGVPIALASDNINDPFHPFGRCDLVLMGLLTSYAAHFGSPQDLKKLLKMMTSIPASIVGLDSYGLEEGKAANLVIIDAYSIDEIFSKIPDRRWLYKNDHWTVRTDGNPIFQQKYLNEIWDENANSINRTR</sequence>